<dbReference type="GeneID" id="106662495"/>
<feature type="region of interest" description="Disordered" evidence="7">
    <location>
        <begin position="1718"/>
        <end position="1747"/>
    </location>
</feature>
<dbReference type="EnsemblMetazoa" id="XM_014386634.2">
    <property type="protein sequence ID" value="XP_014242120.1"/>
    <property type="gene ID" value="LOC106662495"/>
</dbReference>
<dbReference type="PANTHER" id="PTHR10328">
    <property type="entry name" value="PROTEIN MAX MYC-ASSOCIATED FACTOR X"/>
    <property type="match status" value="1"/>
</dbReference>
<accession>A0A8I6RF97</accession>
<dbReference type="CDD" id="cd00083">
    <property type="entry name" value="bHLH_SF"/>
    <property type="match status" value="1"/>
</dbReference>
<evidence type="ECO:0000256" key="2">
    <source>
        <dbReference type="ARBA" id="ARBA00023015"/>
    </source>
</evidence>
<dbReference type="SMART" id="SM00353">
    <property type="entry name" value="HLH"/>
    <property type="match status" value="1"/>
</dbReference>
<feature type="compositionally biased region" description="Basic and acidic residues" evidence="7">
    <location>
        <begin position="1515"/>
        <end position="1529"/>
    </location>
</feature>
<feature type="region of interest" description="Disordered" evidence="7">
    <location>
        <begin position="815"/>
        <end position="839"/>
    </location>
</feature>
<feature type="domain" description="BHLH" evidence="8">
    <location>
        <begin position="1"/>
        <end position="50"/>
    </location>
</feature>
<proteinExistence type="inferred from homology"/>
<dbReference type="Pfam" id="PF00010">
    <property type="entry name" value="HLH"/>
    <property type="match status" value="1"/>
</dbReference>
<dbReference type="SUPFAM" id="SSF47459">
    <property type="entry name" value="HLH, helix-loop-helix DNA-binding domain"/>
    <property type="match status" value="1"/>
</dbReference>
<dbReference type="OrthoDB" id="60033at2759"/>
<dbReference type="GO" id="GO:0090575">
    <property type="term" value="C:RNA polymerase II transcription regulator complex"/>
    <property type="evidence" value="ECO:0007669"/>
    <property type="project" value="TreeGrafter"/>
</dbReference>
<comment type="similarity">
    <text evidence="1">Belongs to the MAX family.</text>
</comment>
<sequence length="1747" mass="195057">MKSRGWEKERREKLNMGFNELCKLLPDHDPSVTLSKMEILTRAAEYIRHLQDQNEDIIKCGSKTSLKNEAERLKKRVAFLLLKTKELVSALRVAGVPIPTNKKRKKSVSKKQAANSNTNNTSVQNGVATTQDKNNISPKKLCTKNTICNVVSASPIVMPTKAATTTFPLVANAGIVMTASPIMKPVVAAGLQPIGIDKKILSRLGPGTLILADGRVVNMPPIVPQIVVKPQPPAVLVMQRVKKGESFIAPKKRDVTKTTFTNKAPIPAIKTFRMESRPRSPRPRKKTKPNDNNKSKDISVSSVTLTVTTTTTTSTTSVTTVTSNEMENQTVPEKDNNTDDIEKVSELSNGEKEISALVQNQETNCESVTVQQNAEVERDKEEKSQSMVKYTIDALFNREMDKVEVAMEKQADSMKCSDQSKDLQSSASSQEKSKVIRKGNREKLITVEEPISFTEVNYQINNDNVDDINSNVSISKSVESKTDKEMSTCLNPNNNIDSNVNTNKDSQVQIDHQATSSTNLPSSSCTTSFYSSCTPTQSIMTETQATSIIPNHDDFDKRYLDKDVQQSKIDNGSLRKRDKPFYHNNVLNDDISSVQMNLFPSNSNISRPQMFSSNQNYYNQMGHINNSNQMFSNVLTSSVSTNIPISTARADIFSPDLSSGQNFLSNQGTHNDAFVHNTNNSLLKPQNNIFVHGSVAQFSNCPNQNIPNQIFTQNQKVLYSQTLLPPSSRENSAKNGQFTNKFVPSSIVTSTVSQLNCDNFSMNMTHRPMNQANQDPQLQTKFIPSVSLNSNVHASISQLNCDNFSMNSIANRSSIHSTGQDNSNSTQAGGFSHKLLPSSISNSNAQTSVSNINCDNFSMSNITHRSNINMSQSSSNSTQTQSNHFPHKLISSSISNSNQVPTMVSHLGCDNFGLGSEAQHANTSQNISISTQTQSNQFSHKLVPSSISNSSAPQLSCDNFRMSNITHRSNPASREANSAQIPTSQNLFSHKQVLSSVQNIVSSSSQLNCDNFSMSNITHRSNQETNSTQTQTNQNAFSHKQVHSNVQNISSSTSSVQLNCDNFSMNNITHRPTNSNQDNINNATQTNRMFSHKRIPSSASSAQPSSQTLNCDFSMNSGTHQPNIPMVQEKACQNQLNILNEPDSNMLEFNQNGQGKTAPVCVITKEKNAQCRDKNDKLYSTNTEGNSFKTDGAVCSHDLLRISKEIERNPFIPIDDVRLSSDFSNDLFSSLQVPTGGQHSESISPTAAFLLAFPLVSTSKNVDSLNEPENHENQTSTPTTILQIGNIDTPSTEMFQPLEFGKGKEYDMNTDYLGDVQMKCKRKEAEKKIKPIANNYQIPYNYPANPPAEYNQQYEQPWTESQNNKAKQTERKKQDKLQKNYNYEYYKNDKKKKSKISVHWMTTPETEVYSRENESSFLSSSSQYNMEIDNIPDLYTSKKNSYSWSPSKSLLPLDNNLMIPTSTLPTLVGDLALGTTTPSDVFKRCEKKTPEKNEEKRLQSKTQANFLSVSQLVDPKSKKLKPPERQYKKQEKRRNVNYPKRKDAQDPCMFNDNFVPNFSWDKRYKGNYSAESLIATQDINETFNYQQNNYFQNTEFMHDASGQSNQYQNCLNFPQNHFSSFIPDEYQSDNFGINNVSTRAIQPSDKMRSDLRYKEDSLQTNFLQGYYHSSNCPTTSSTISAQSNFNIPASAPSNFSLTTNTTTSLTNFNLSTIFPEMNDQRSAPSSQGNHGHMNSFVNQNYRSHPPI</sequence>
<dbReference type="Proteomes" id="UP000494040">
    <property type="component" value="Unassembled WGS sequence"/>
</dbReference>
<dbReference type="OMA" id="NCDNFSM"/>
<reference evidence="9" key="1">
    <citation type="submission" date="2022-01" db="UniProtKB">
        <authorList>
            <consortium name="EnsemblMetazoa"/>
        </authorList>
    </citation>
    <scope>IDENTIFICATION</scope>
</reference>
<feature type="compositionally biased region" description="Polar residues" evidence="7">
    <location>
        <begin position="815"/>
        <end position="829"/>
    </location>
</feature>
<feature type="compositionally biased region" description="Polar residues" evidence="7">
    <location>
        <begin position="1735"/>
        <end position="1747"/>
    </location>
</feature>
<evidence type="ECO:0000313" key="9">
    <source>
        <dbReference type="EnsemblMetazoa" id="XP_014242120.1"/>
    </source>
</evidence>
<dbReference type="GO" id="GO:0046983">
    <property type="term" value="F:protein dimerization activity"/>
    <property type="evidence" value="ECO:0007669"/>
    <property type="project" value="InterPro"/>
</dbReference>
<evidence type="ECO:0000313" key="10">
    <source>
        <dbReference type="Proteomes" id="UP000494040"/>
    </source>
</evidence>
<dbReference type="Gene3D" id="4.10.280.10">
    <property type="entry name" value="Helix-loop-helix DNA-binding domain"/>
    <property type="match status" value="1"/>
</dbReference>
<feature type="compositionally biased region" description="Basic and acidic residues" evidence="7">
    <location>
        <begin position="1367"/>
        <end position="1376"/>
    </location>
</feature>
<dbReference type="InterPro" id="IPR011598">
    <property type="entry name" value="bHLH_dom"/>
</dbReference>
<evidence type="ECO:0000256" key="6">
    <source>
        <dbReference type="ARBA" id="ARBA00023242"/>
    </source>
</evidence>
<feature type="compositionally biased region" description="Polar residues" evidence="7">
    <location>
        <begin position="1720"/>
        <end position="1729"/>
    </location>
</feature>
<dbReference type="PANTHER" id="PTHR10328:SF3">
    <property type="entry name" value="PROTEIN MAX"/>
    <property type="match status" value="1"/>
</dbReference>
<feature type="region of interest" description="Disordered" evidence="7">
    <location>
        <begin position="101"/>
        <end position="135"/>
    </location>
</feature>
<dbReference type="KEGG" id="clec:106662495"/>
<evidence type="ECO:0000256" key="7">
    <source>
        <dbReference type="SAM" id="MobiDB-lite"/>
    </source>
</evidence>
<dbReference type="GO" id="GO:0003677">
    <property type="term" value="F:DNA binding"/>
    <property type="evidence" value="ECO:0007669"/>
    <property type="project" value="UniProtKB-KW"/>
</dbReference>
<feature type="compositionally biased region" description="Basic and acidic residues" evidence="7">
    <location>
        <begin position="288"/>
        <end position="297"/>
    </location>
</feature>
<organism evidence="9 10">
    <name type="scientific">Cimex lectularius</name>
    <name type="common">Bed bug</name>
    <name type="synonym">Acanthia lectularia</name>
    <dbReference type="NCBI Taxonomy" id="79782"/>
    <lineage>
        <taxon>Eukaryota</taxon>
        <taxon>Metazoa</taxon>
        <taxon>Ecdysozoa</taxon>
        <taxon>Arthropoda</taxon>
        <taxon>Hexapoda</taxon>
        <taxon>Insecta</taxon>
        <taxon>Pterygota</taxon>
        <taxon>Neoptera</taxon>
        <taxon>Paraneoptera</taxon>
        <taxon>Hemiptera</taxon>
        <taxon>Heteroptera</taxon>
        <taxon>Panheteroptera</taxon>
        <taxon>Cimicomorpha</taxon>
        <taxon>Cimicidae</taxon>
        <taxon>Cimex</taxon>
    </lineage>
</organism>
<feature type="region of interest" description="Disordered" evidence="7">
    <location>
        <begin position="1021"/>
        <end position="1050"/>
    </location>
</feature>
<feature type="region of interest" description="Disordered" evidence="7">
    <location>
        <begin position="258"/>
        <end position="337"/>
    </location>
</feature>
<protein>
    <recommendedName>
        <fullName evidence="8">BHLH domain-containing protein</fullName>
    </recommendedName>
</protein>
<keyword evidence="5" id="KW-0804">Transcription</keyword>
<keyword evidence="10" id="KW-1185">Reference proteome</keyword>
<feature type="compositionally biased region" description="Low complexity" evidence="7">
    <location>
        <begin position="299"/>
        <end position="323"/>
    </location>
</feature>
<dbReference type="GO" id="GO:0045944">
    <property type="term" value="P:positive regulation of transcription by RNA polymerase II"/>
    <property type="evidence" value="ECO:0007669"/>
    <property type="project" value="TreeGrafter"/>
</dbReference>
<keyword evidence="3" id="KW-0238">DNA-binding</keyword>
<dbReference type="InterPro" id="IPR036638">
    <property type="entry name" value="HLH_DNA-bd_sf"/>
</dbReference>
<keyword evidence="6" id="KW-0539">Nucleus</keyword>
<evidence type="ECO:0000256" key="5">
    <source>
        <dbReference type="ARBA" id="ARBA00023163"/>
    </source>
</evidence>
<evidence type="ECO:0000259" key="8">
    <source>
        <dbReference type="PROSITE" id="PS50888"/>
    </source>
</evidence>
<dbReference type="RefSeq" id="XP_014242120.1">
    <property type="nucleotide sequence ID" value="XM_014386634.2"/>
</dbReference>
<feature type="compositionally biased region" description="Polar residues" evidence="7">
    <location>
        <begin position="112"/>
        <end position="135"/>
    </location>
</feature>
<dbReference type="GO" id="GO:0003700">
    <property type="term" value="F:DNA-binding transcription factor activity"/>
    <property type="evidence" value="ECO:0007669"/>
    <property type="project" value="TreeGrafter"/>
</dbReference>
<evidence type="ECO:0000256" key="1">
    <source>
        <dbReference type="ARBA" id="ARBA00007628"/>
    </source>
</evidence>
<feature type="compositionally biased region" description="Low complexity" evidence="7">
    <location>
        <begin position="1023"/>
        <end position="1035"/>
    </location>
</feature>
<dbReference type="PROSITE" id="PS50888">
    <property type="entry name" value="BHLH"/>
    <property type="match status" value="1"/>
</dbReference>
<keyword evidence="2" id="KW-0805">Transcription regulation</keyword>
<feature type="compositionally biased region" description="Polar residues" evidence="7">
    <location>
        <begin position="1357"/>
        <end position="1366"/>
    </location>
</feature>
<evidence type="ECO:0000256" key="4">
    <source>
        <dbReference type="ARBA" id="ARBA00023159"/>
    </source>
</evidence>
<evidence type="ECO:0000256" key="3">
    <source>
        <dbReference type="ARBA" id="ARBA00023125"/>
    </source>
</evidence>
<feature type="region of interest" description="Disordered" evidence="7">
    <location>
        <begin position="1357"/>
        <end position="1376"/>
    </location>
</feature>
<feature type="region of interest" description="Disordered" evidence="7">
    <location>
        <begin position="410"/>
        <end position="436"/>
    </location>
</feature>
<keyword evidence="4" id="KW-0010">Activator</keyword>
<name>A0A8I6RF97_CIMLE</name>
<feature type="region of interest" description="Disordered" evidence="7">
    <location>
        <begin position="1512"/>
        <end position="1544"/>
    </location>
</feature>